<comment type="caution">
    <text evidence="1">The sequence shown here is derived from an EMBL/GenBank/DDBJ whole genome shotgun (WGS) entry which is preliminary data.</text>
</comment>
<dbReference type="AlphaFoldDB" id="X0TSH9"/>
<proteinExistence type="predicted"/>
<feature type="non-terminal residue" evidence="1">
    <location>
        <position position="1"/>
    </location>
</feature>
<gene>
    <name evidence="1" type="ORF">S01H1_24556</name>
</gene>
<dbReference type="EMBL" id="BARS01014709">
    <property type="protein sequence ID" value="GAF96174.1"/>
    <property type="molecule type" value="Genomic_DNA"/>
</dbReference>
<feature type="non-terminal residue" evidence="1">
    <location>
        <position position="32"/>
    </location>
</feature>
<reference evidence="1" key="1">
    <citation type="journal article" date="2014" name="Front. Microbiol.">
        <title>High frequency of phylogenetically diverse reductive dehalogenase-homologous genes in deep subseafloor sedimentary metagenomes.</title>
        <authorList>
            <person name="Kawai M."/>
            <person name="Futagami T."/>
            <person name="Toyoda A."/>
            <person name="Takaki Y."/>
            <person name="Nishi S."/>
            <person name="Hori S."/>
            <person name="Arai W."/>
            <person name="Tsubouchi T."/>
            <person name="Morono Y."/>
            <person name="Uchiyama I."/>
            <person name="Ito T."/>
            <person name="Fujiyama A."/>
            <person name="Inagaki F."/>
            <person name="Takami H."/>
        </authorList>
    </citation>
    <scope>NUCLEOTIDE SEQUENCE</scope>
    <source>
        <strain evidence="1">Expedition CK06-06</strain>
    </source>
</reference>
<organism evidence="1">
    <name type="scientific">marine sediment metagenome</name>
    <dbReference type="NCBI Taxonomy" id="412755"/>
    <lineage>
        <taxon>unclassified sequences</taxon>
        <taxon>metagenomes</taxon>
        <taxon>ecological metagenomes</taxon>
    </lineage>
</organism>
<accession>X0TSH9</accession>
<protein>
    <submittedName>
        <fullName evidence="1">Uncharacterized protein</fullName>
    </submittedName>
</protein>
<evidence type="ECO:0000313" key="1">
    <source>
        <dbReference type="EMBL" id="GAF96174.1"/>
    </source>
</evidence>
<sequence>YPGQFALFPHFRSDGWLYFLVRDANTQKESIV</sequence>
<name>X0TSH9_9ZZZZ</name>